<dbReference type="InterPro" id="IPR047951">
    <property type="entry name" value="Transpos_ISL3"/>
</dbReference>
<sequence>MLIKTILNRIQKYSSFIYESVSMSEEGQVIEVQIRPRANSWAICSGCQRPGPGYDTLPARWFEFIPLWGFQVFFVYAMRRVDCSCCGIKVESVPWAQGKHHLSESYKWFLARWAKRMSWIDVAKAFHTSWENVFRSVQMAVNWGRDHIDLKDVKAIGIDEIQWQKGHHYLTLVYQIDEGRKRLLWIGQHRKVKTLLRFFRWFGKNRSVGLQFICTDMWKPYLKVIAKKAAQAVHVLDRFHIMSHMSKAIDEVRAKESRELKAKGYEPILKGSRWLLLKRPKNLTDKQEIQLKNLLQYNLKAVRSYLLKEEFQFFWDYISPTWAGRFMDKWCKATMRSRIEPMKKVAKMLRRHRELLMNWFRAKGQFSSGAVEGFNNKAKLTTRKAFGFRTFQAIEVALFHTLGNLPDPEMPHRFC</sequence>
<organism evidence="2">
    <name type="scientific">marine sediment metagenome</name>
    <dbReference type="NCBI Taxonomy" id="412755"/>
    <lineage>
        <taxon>unclassified sequences</taxon>
        <taxon>metagenomes</taxon>
        <taxon>ecological metagenomes</taxon>
    </lineage>
</organism>
<dbReference type="PANTHER" id="PTHR33498:SF1">
    <property type="entry name" value="TRANSPOSASE FOR INSERTION SEQUENCE ELEMENT IS1557"/>
    <property type="match status" value="1"/>
</dbReference>
<dbReference type="NCBIfam" id="NF033550">
    <property type="entry name" value="transpos_ISL3"/>
    <property type="match status" value="1"/>
</dbReference>
<reference evidence="2" key="1">
    <citation type="journal article" date="2015" name="Nature">
        <title>Complex archaea that bridge the gap between prokaryotes and eukaryotes.</title>
        <authorList>
            <person name="Spang A."/>
            <person name="Saw J.H."/>
            <person name="Jorgensen S.L."/>
            <person name="Zaremba-Niedzwiedzka K."/>
            <person name="Martijn J."/>
            <person name="Lind A.E."/>
            <person name="van Eijk R."/>
            <person name="Schleper C."/>
            <person name="Guy L."/>
            <person name="Ettema T.J."/>
        </authorList>
    </citation>
    <scope>NUCLEOTIDE SEQUENCE</scope>
</reference>
<gene>
    <name evidence="2" type="ORF">LCGC14_2082820</name>
</gene>
<dbReference type="PANTHER" id="PTHR33498">
    <property type="entry name" value="TRANSPOSASE FOR INSERTION SEQUENCE ELEMENT IS1557"/>
    <property type="match status" value="1"/>
</dbReference>
<dbReference type="AlphaFoldDB" id="A0A0F9HC37"/>
<name>A0A0F9HC37_9ZZZZ</name>
<comment type="caution">
    <text evidence="2">The sequence shown here is derived from an EMBL/GenBank/DDBJ whole genome shotgun (WGS) entry which is preliminary data.</text>
</comment>
<dbReference type="EMBL" id="LAZR01025207">
    <property type="protein sequence ID" value="KKL72647.1"/>
    <property type="molecule type" value="Genomic_DNA"/>
</dbReference>
<evidence type="ECO:0000313" key="2">
    <source>
        <dbReference type="EMBL" id="KKL72647.1"/>
    </source>
</evidence>
<accession>A0A0F9HC37</accession>
<feature type="domain" description="Transposase IS204/IS1001/IS1096/IS1165 DDE" evidence="1">
    <location>
        <begin position="156"/>
        <end position="394"/>
    </location>
</feature>
<dbReference type="InterPro" id="IPR002560">
    <property type="entry name" value="Transposase_DDE"/>
</dbReference>
<evidence type="ECO:0000259" key="1">
    <source>
        <dbReference type="Pfam" id="PF01610"/>
    </source>
</evidence>
<proteinExistence type="predicted"/>
<dbReference type="Pfam" id="PF01610">
    <property type="entry name" value="DDE_Tnp_ISL3"/>
    <property type="match status" value="1"/>
</dbReference>
<protein>
    <recommendedName>
        <fullName evidence="1">Transposase IS204/IS1001/IS1096/IS1165 DDE domain-containing protein</fullName>
    </recommendedName>
</protein>